<evidence type="ECO:0000313" key="2">
    <source>
        <dbReference type="Proteomes" id="UP000037122"/>
    </source>
</evidence>
<sequence length="293" mass="32164">MNTNCNSHEQVLGSFGNFPIHSKQVGPLQGLEAEVIVVEVSVVDDGRVQLVLVLTDDVISLFGNHGRVQAGLWVDVLPQDLGHLGELLGGLLVQVRHRYSGSQNRIVWVDGRHVGGGLSSQVVQLDGGNSLVDSRDHSLGDGNGIDMLRVQAVAQPLHSGGDFVEAHGLLVAVSLVDVHGGRKRRMIKKSQEKPVGKSRRPEYIVRVCTENFVTNQNKPVGGSQGVSRDTRYEHEYRVRGSNLGYLCHWVEGRKRKVNGFQEKIEDFQDGGLEGEIRKVDLSGFVMGFAFPLY</sequence>
<dbReference type="EMBL" id="LGST01000061">
    <property type="protein sequence ID" value="KND96032.1"/>
    <property type="molecule type" value="Genomic_DNA"/>
</dbReference>
<evidence type="ECO:0000313" key="1">
    <source>
        <dbReference type="EMBL" id="KND96032.1"/>
    </source>
</evidence>
<protein>
    <submittedName>
        <fullName evidence="1">Uncharacterized protein</fullName>
    </submittedName>
</protein>
<gene>
    <name evidence="1" type="ORF">QG37_07655</name>
</gene>
<comment type="caution">
    <text evidence="1">The sequence shown here is derived from an EMBL/GenBank/DDBJ whole genome shotgun (WGS) entry which is preliminary data.</text>
</comment>
<proteinExistence type="predicted"/>
<reference evidence="2" key="1">
    <citation type="journal article" date="2015" name="BMC Genomics">
        <title>Draft genome of a commonly misdiagnosed multidrug resistant pathogen Candida auris.</title>
        <authorList>
            <person name="Chatterjee S."/>
            <person name="Alampalli S.V."/>
            <person name="Nageshan R.K."/>
            <person name="Chettiar S.T."/>
            <person name="Joshi S."/>
            <person name="Tatu U.S."/>
        </authorList>
    </citation>
    <scope>NUCLEOTIDE SEQUENCE [LARGE SCALE GENOMIC DNA]</scope>
    <source>
        <strain evidence="2">6684</strain>
    </source>
</reference>
<dbReference type="Proteomes" id="UP000037122">
    <property type="component" value="Unassembled WGS sequence"/>
</dbReference>
<dbReference type="VEuPathDB" id="FungiDB:QG37_07655"/>
<accession>A0A0L0NPG0</accession>
<name>A0A0L0NPG0_CANAR</name>
<organism evidence="1 2">
    <name type="scientific">Candidozyma auris</name>
    <name type="common">Yeast</name>
    <name type="synonym">Candida auris</name>
    <dbReference type="NCBI Taxonomy" id="498019"/>
    <lineage>
        <taxon>Eukaryota</taxon>
        <taxon>Fungi</taxon>
        <taxon>Dikarya</taxon>
        <taxon>Ascomycota</taxon>
        <taxon>Saccharomycotina</taxon>
        <taxon>Pichiomycetes</taxon>
        <taxon>Metschnikowiaceae</taxon>
        <taxon>Candidozyma</taxon>
    </lineage>
</organism>
<dbReference type="AlphaFoldDB" id="A0A0L0NPG0"/>